<dbReference type="InParanoid" id="A0A4W3JYZ3"/>
<reference evidence="2" key="4">
    <citation type="submission" date="2025-08" db="UniProtKB">
        <authorList>
            <consortium name="Ensembl"/>
        </authorList>
    </citation>
    <scope>IDENTIFICATION</scope>
</reference>
<keyword evidence="1" id="KW-0812">Transmembrane</keyword>
<evidence type="ECO:0000256" key="1">
    <source>
        <dbReference type="SAM" id="Phobius"/>
    </source>
</evidence>
<feature type="transmembrane region" description="Helical" evidence="1">
    <location>
        <begin position="15"/>
        <end position="36"/>
    </location>
</feature>
<evidence type="ECO:0000313" key="3">
    <source>
        <dbReference type="Proteomes" id="UP000314986"/>
    </source>
</evidence>
<organism evidence="2 3">
    <name type="scientific">Callorhinchus milii</name>
    <name type="common">Ghost shark</name>
    <dbReference type="NCBI Taxonomy" id="7868"/>
    <lineage>
        <taxon>Eukaryota</taxon>
        <taxon>Metazoa</taxon>
        <taxon>Chordata</taxon>
        <taxon>Craniata</taxon>
        <taxon>Vertebrata</taxon>
        <taxon>Chondrichthyes</taxon>
        <taxon>Holocephali</taxon>
        <taxon>Chimaeriformes</taxon>
        <taxon>Callorhinchidae</taxon>
        <taxon>Callorhinchus</taxon>
    </lineage>
</organism>
<sequence length="81" mass="9265">MLKLYKLLVRPVKSIVSSFSHFALGYRTIEIILLFFSDRSEDYKKINCAVGIGQMQIPLIADLTKFISEDYCVLKEDEGMA</sequence>
<keyword evidence="1" id="KW-1133">Transmembrane helix</keyword>
<dbReference type="Ensembl" id="ENSCMIT00000048881.1">
    <property type="protein sequence ID" value="ENSCMIP00000048207.1"/>
    <property type="gene ID" value="ENSCMIG00000019719.1"/>
</dbReference>
<evidence type="ECO:0000313" key="2">
    <source>
        <dbReference type="Ensembl" id="ENSCMIP00000048207.1"/>
    </source>
</evidence>
<reference evidence="3" key="1">
    <citation type="journal article" date="2006" name="Science">
        <title>Ancient noncoding elements conserved in the human genome.</title>
        <authorList>
            <person name="Venkatesh B."/>
            <person name="Kirkness E.F."/>
            <person name="Loh Y.H."/>
            <person name="Halpern A.L."/>
            <person name="Lee A.P."/>
            <person name="Johnson J."/>
            <person name="Dandona N."/>
            <person name="Viswanathan L.D."/>
            <person name="Tay A."/>
            <person name="Venter J.C."/>
            <person name="Strausberg R.L."/>
            <person name="Brenner S."/>
        </authorList>
    </citation>
    <scope>NUCLEOTIDE SEQUENCE [LARGE SCALE GENOMIC DNA]</scope>
</reference>
<accession>A0A4W3JYZ3</accession>
<reference evidence="3" key="2">
    <citation type="journal article" date="2007" name="PLoS Biol.">
        <title>Survey sequencing and comparative analysis of the elephant shark (Callorhinchus milii) genome.</title>
        <authorList>
            <person name="Venkatesh B."/>
            <person name="Kirkness E.F."/>
            <person name="Loh Y.H."/>
            <person name="Halpern A.L."/>
            <person name="Lee A.P."/>
            <person name="Johnson J."/>
            <person name="Dandona N."/>
            <person name="Viswanathan L.D."/>
            <person name="Tay A."/>
            <person name="Venter J.C."/>
            <person name="Strausberg R.L."/>
            <person name="Brenner S."/>
        </authorList>
    </citation>
    <scope>NUCLEOTIDE SEQUENCE [LARGE SCALE GENOMIC DNA]</scope>
</reference>
<keyword evidence="3" id="KW-1185">Reference proteome</keyword>
<protein>
    <submittedName>
        <fullName evidence="2">Uncharacterized protein</fullName>
    </submittedName>
</protein>
<keyword evidence="1" id="KW-0472">Membrane</keyword>
<proteinExistence type="predicted"/>
<dbReference type="STRING" id="7868.ENSCMIP00000048207"/>
<dbReference type="AlphaFoldDB" id="A0A4W3JYZ3"/>
<name>A0A4W3JYZ3_CALMI</name>
<dbReference type="Proteomes" id="UP000314986">
    <property type="component" value="Unassembled WGS sequence"/>
</dbReference>
<reference evidence="3" key="3">
    <citation type="journal article" date="2014" name="Nature">
        <title>Elephant shark genome provides unique insights into gnathostome evolution.</title>
        <authorList>
            <consortium name="International Elephant Shark Genome Sequencing Consortium"/>
            <person name="Venkatesh B."/>
            <person name="Lee A.P."/>
            <person name="Ravi V."/>
            <person name="Maurya A.K."/>
            <person name="Lian M.M."/>
            <person name="Swann J.B."/>
            <person name="Ohta Y."/>
            <person name="Flajnik M.F."/>
            <person name="Sutoh Y."/>
            <person name="Kasahara M."/>
            <person name="Hoon S."/>
            <person name="Gangu V."/>
            <person name="Roy S.W."/>
            <person name="Irimia M."/>
            <person name="Korzh V."/>
            <person name="Kondrychyn I."/>
            <person name="Lim Z.W."/>
            <person name="Tay B.H."/>
            <person name="Tohari S."/>
            <person name="Kong K.W."/>
            <person name="Ho S."/>
            <person name="Lorente-Galdos B."/>
            <person name="Quilez J."/>
            <person name="Marques-Bonet T."/>
            <person name="Raney B.J."/>
            <person name="Ingham P.W."/>
            <person name="Tay A."/>
            <person name="Hillier L.W."/>
            <person name="Minx P."/>
            <person name="Boehm T."/>
            <person name="Wilson R.K."/>
            <person name="Brenner S."/>
            <person name="Warren W.C."/>
        </authorList>
    </citation>
    <scope>NUCLEOTIDE SEQUENCE [LARGE SCALE GENOMIC DNA]</scope>
</reference>
<reference evidence="2" key="5">
    <citation type="submission" date="2025-09" db="UniProtKB">
        <authorList>
            <consortium name="Ensembl"/>
        </authorList>
    </citation>
    <scope>IDENTIFICATION</scope>
</reference>